<feature type="compositionally biased region" description="Low complexity" evidence="2">
    <location>
        <begin position="1174"/>
        <end position="1190"/>
    </location>
</feature>
<keyword evidence="1" id="KW-0677">Repeat</keyword>
<evidence type="ECO:0000259" key="3">
    <source>
        <dbReference type="Pfam" id="PF24883"/>
    </source>
</evidence>
<reference evidence="6" key="3">
    <citation type="journal article" date="2014" name="Genetics">
        <title>Maintaining two mating types: Structure of the mating type locus and its role in heterokaryosis in Podospora anserina.</title>
        <authorList>
            <person name="Grognet P."/>
            <person name="Bidard F."/>
            <person name="Kuchly C."/>
            <person name="Tong L.C.H."/>
            <person name="Coppin E."/>
            <person name="Benkhali J.A."/>
            <person name="Couloux A."/>
            <person name="Wincker P."/>
            <person name="Debuchy R."/>
            <person name="Silar P."/>
        </authorList>
    </citation>
    <scope>GENOME REANNOTATION</scope>
    <source>
        <strain evidence="6">S / ATCC MYA-4624 / DSM 980 / FGSC 10383</strain>
    </source>
</reference>
<feature type="region of interest" description="Disordered" evidence="2">
    <location>
        <begin position="1169"/>
        <end position="1190"/>
    </location>
</feature>
<gene>
    <name evidence="4" type="ORF">PODANS_1_400</name>
</gene>
<dbReference type="eggNOG" id="KOG2029">
    <property type="taxonomic scope" value="Eukaryota"/>
</dbReference>
<evidence type="ECO:0000256" key="2">
    <source>
        <dbReference type="SAM" id="MobiDB-lite"/>
    </source>
</evidence>
<dbReference type="InterPro" id="IPR015943">
    <property type="entry name" value="WD40/YVTN_repeat-like_dom_sf"/>
</dbReference>
<reference evidence="5" key="4">
    <citation type="submission" date="2015-04" db="EMBL/GenBank/DDBJ databases">
        <title>Maintaining two mating types: Structure of the mating type locus and its role in heterokaryosis in Podospora anserina.</title>
        <authorList>
            <person name="Grognet P."/>
            <person name="Bidard F."/>
            <person name="Kuchly C."/>
            <person name="Chan Ho Tong L."/>
            <person name="Coppin E."/>
            <person name="Ait Benkhali J."/>
            <person name="Couloux A."/>
            <person name="Wincker P."/>
            <person name="Debuchy R."/>
            <person name="Silar P."/>
        </authorList>
    </citation>
    <scope>NUCLEOTIDE SEQUENCE</scope>
</reference>
<dbReference type="VEuPathDB" id="FungiDB:PODANS_1_400"/>
<dbReference type="EMBL" id="CU633438">
    <property type="protein sequence ID" value="CAP59713.1"/>
    <property type="molecule type" value="Genomic_DNA"/>
</dbReference>
<dbReference type="HOGENOM" id="CLU_001384_1_0_1"/>
<dbReference type="Proteomes" id="UP000001197">
    <property type="component" value="Chromosome 1"/>
</dbReference>
<sequence length="1292" mass="142044">MDADHRHVCKFDSPSDPKYKMLRNALLTAVDAIRSSRPETPPPQPSSLSGPILQLSSAPSLSDATAAALLRSFLGTRDSFETDLATLQVLKQPGSCQWFTRKAILACHIIEQLKSPNAFCSYFISRHAKTGNSTLGECFLSLAYQMALQDNLVRDALLKLAQDDMPWDKTDEAVVWRRIFTATLFKIPSMASHFWVIDGVDEFSCFGSLFSNKFLATIPHDLHLFATSRLLEDIERGLLSLGRKKATIEKLSDTDTTTPKTASACVRRYLPNPGALFFWTRLVVQEFEDVWWDETMEVVLEEVPADLFAFYRRMTESITFKKRKATLAKSILTWVTLSSRPLTLQELRSIPDLCAQLVFIDINSTVQMTYETSRVTEKQSAIGGSVGLGKFAATPQPLDPSMVNYACRFFSNHVFLFASSDDYLTDALCEFLRSNTVLEWIEHVSAAGNLAVIAQTATNLREYIGHQRAPRGLTVQGVLPGTWDDCLTQIDFRSGPATTVAHGERYFAVGLATGQLLLYDPESLHCLRYLSHPERARKLAFSLDDALLASCGAKQLVIWDPKSGSMRHAISMMSPPLAMIFLGVEEIVLAHQSSVLTKWKLQTQEFDTICWNHPDNRSDYIPNSFPHTIIPTQAPSQAPFLVTPDEVFVAVGYRSHPVLILSIFEFRLVGICATKFDSKGVNDLIFNPDPEFRTLVAAFEGGSLCVFDYLTQELHLRRPQVHAQSLACSPDGRSLGAGTNQGAVEIFEFERDHHGAITTLVPIYRTNHPLDQAVRGLCFSSDGVRFVDIRGKKGRVWAPASLVRKSMNDLMSSTGSLDAEAAQTFGSQASRTMLLHPPDHPEITSSIVASSDGSLIIVVKRDGSVVALSTAGAREIGVLYRHGIGSAIGEIVLSASQQMIASVDDSARILVVRPTLSRSCYANVFQLRRRYVTSCRSYFCSTAELTTGLVYFPGRQTVEATVGLAVGDIAATDGPISPGLSGKVSDAQDLTHRAVFPHPNTAWFVLLYGDVVRIYSWSNFSELTPVHVKRIERPYEAPAPKTGVDAPLQSRHVRIKASYHVAKDCVVEFIEPYSTTRPQLHLWSASSLDPFSTEDTIRPADETNLYTVRHNVHSVLGLVGASTLLFLDTNLWVCSVSLQSMMINTHLSTGRGSQARGFANRNYQGTSRTQALGSGTASASPSSSTIHASTPMTHARRHCFALSEWRTAAGEVRATTIVLGHTQAWGRMANGSSTGSREVGIAFVNGHRVVVMNGGLGFSEGVAVTTSTTVKIAGQDIWTVTSGSMHRQASHW</sequence>
<evidence type="ECO:0000313" key="6">
    <source>
        <dbReference type="Proteomes" id="UP000001197"/>
    </source>
</evidence>
<dbReference type="SUPFAM" id="SSF101908">
    <property type="entry name" value="Putative isomerase YbhE"/>
    <property type="match status" value="1"/>
</dbReference>
<dbReference type="InterPro" id="IPR001680">
    <property type="entry name" value="WD40_rpt"/>
</dbReference>
<reference evidence="4 6" key="1">
    <citation type="journal article" date="2008" name="Genome Biol.">
        <title>The genome sequence of the model ascomycete fungus Podospora anserina.</title>
        <authorList>
            <person name="Espagne E."/>
            <person name="Lespinet O."/>
            <person name="Malagnac F."/>
            <person name="Da Silva C."/>
            <person name="Jaillon O."/>
            <person name="Porcel B.M."/>
            <person name="Couloux A."/>
            <person name="Aury J.-M."/>
            <person name="Segurens B."/>
            <person name="Poulain J."/>
            <person name="Anthouard V."/>
            <person name="Grossetete S."/>
            <person name="Khalili H."/>
            <person name="Coppin E."/>
            <person name="Dequard-Chablat M."/>
            <person name="Picard M."/>
            <person name="Contamine V."/>
            <person name="Arnaise S."/>
            <person name="Bourdais A."/>
            <person name="Berteaux-Lecellier V."/>
            <person name="Gautheret D."/>
            <person name="de Vries R.P."/>
            <person name="Battaglia E."/>
            <person name="Coutinho P.M."/>
            <person name="Danchin E.G.J."/>
            <person name="Henrissat B."/>
            <person name="El Khoury R."/>
            <person name="Sainsard-Chanet A."/>
            <person name="Boivin A."/>
            <person name="Pinan-Lucarre B."/>
            <person name="Sellem C.H."/>
            <person name="Debuchy R."/>
            <person name="Wincker P."/>
            <person name="Weissenbach J."/>
            <person name="Silar P."/>
        </authorList>
    </citation>
    <scope>NUCLEOTIDE SEQUENCE [LARGE SCALE GENOMIC DNA]</scope>
    <source>
        <strain evidence="6">S / ATCC MYA-4624 / DSM 980 / FGSC 10383</strain>
        <strain evidence="4">S mat+</strain>
    </source>
</reference>
<dbReference type="PANTHER" id="PTHR10039">
    <property type="entry name" value="AMELOGENIN"/>
    <property type="match status" value="1"/>
</dbReference>
<dbReference type="KEGG" id="pan:PODANSg09280"/>
<dbReference type="Pfam" id="PF24883">
    <property type="entry name" value="NPHP3_N"/>
    <property type="match status" value="1"/>
</dbReference>
<dbReference type="SMART" id="SM00320">
    <property type="entry name" value="WD40"/>
    <property type="match status" value="3"/>
</dbReference>
<keyword evidence="6" id="KW-1185">Reference proteome</keyword>
<protein>
    <submittedName>
        <fullName evidence="4">Podospora anserina S mat+ genomic DNA chromosome 1, supercontig 1</fullName>
    </submittedName>
</protein>
<dbReference type="OrthoDB" id="194358at2759"/>
<dbReference type="InterPro" id="IPR056884">
    <property type="entry name" value="NPHP3-like_N"/>
</dbReference>
<reference evidence="4" key="2">
    <citation type="submission" date="2008-07" db="EMBL/GenBank/DDBJ databases">
        <authorList>
            <person name="Genoscope - CEA"/>
        </authorList>
    </citation>
    <scope>NUCLEOTIDE SEQUENCE</scope>
    <source>
        <strain evidence="4">S mat+</strain>
    </source>
</reference>
<accession>B2A9G6</accession>
<evidence type="ECO:0000313" key="4">
    <source>
        <dbReference type="EMBL" id="CAP59713.1"/>
    </source>
</evidence>
<evidence type="ECO:0000256" key="1">
    <source>
        <dbReference type="ARBA" id="ARBA00022737"/>
    </source>
</evidence>
<proteinExistence type="predicted"/>
<feature type="domain" description="Nephrocystin 3-like N-terminal" evidence="3">
    <location>
        <begin position="102"/>
        <end position="229"/>
    </location>
</feature>
<evidence type="ECO:0000313" key="5">
    <source>
        <dbReference type="EMBL" id="CDP22356.1"/>
    </source>
</evidence>
<dbReference type="GeneID" id="6197432"/>
<name>B2A9G6_PODAN</name>
<dbReference type="Gene3D" id="2.130.10.10">
    <property type="entry name" value="YVTN repeat-like/Quinoprotein amine dehydrogenase"/>
    <property type="match status" value="2"/>
</dbReference>
<organism evidence="4">
    <name type="scientific">Podospora anserina (strain S / ATCC MYA-4624 / DSM 980 / FGSC 10383)</name>
    <name type="common">Pleurage anserina</name>
    <dbReference type="NCBI Taxonomy" id="515849"/>
    <lineage>
        <taxon>Eukaryota</taxon>
        <taxon>Fungi</taxon>
        <taxon>Dikarya</taxon>
        <taxon>Ascomycota</taxon>
        <taxon>Pezizomycotina</taxon>
        <taxon>Sordariomycetes</taxon>
        <taxon>Sordariomycetidae</taxon>
        <taxon>Sordariales</taxon>
        <taxon>Podosporaceae</taxon>
        <taxon>Podospora</taxon>
        <taxon>Podospora anserina</taxon>
    </lineage>
</organism>
<dbReference type="PANTHER" id="PTHR10039:SF16">
    <property type="entry name" value="GPI INOSITOL-DEACYLASE"/>
    <property type="match status" value="1"/>
</dbReference>
<dbReference type="RefSeq" id="XP_001912234.1">
    <property type="nucleotide sequence ID" value="XM_001912199.1"/>
</dbReference>
<dbReference type="EMBL" id="FO904936">
    <property type="protein sequence ID" value="CDP22356.1"/>
    <property type="molecule type" value="Genomic_DNA"/>
</dbReference>